<keyword evidence="1 3" id="KW-0808">Transferase</keyword>
<sequence>MIFNQNCFYTFHNTEIENDSHYLNKKNLATITVSDNSKQYLETTFKNILIERIRLSINENCFNFNKEKKKQICFMPRKLNEDIIQILNILNLRGKLKNWEFIPIDNKSEEEVSKIMKDSFIFLSLNYKEGFGLPPVEAMACGCIVIGYTGQAGKEYLKPDFSFPIEERNIIDFVNTIEKVALDIEKNEDFYLNMSKKASKYVSENYNYSNEQNDTLTIWNKIVNLYKNKI</sequence>
<dbReference type="PANTHER" id="PTHR46401:SF2">
    <property type="entry name" value="GLYCOSYLTRANSFERASE WBBK-RELATED"/>
    <property type="match status" value="1"/>
</dbReference>
<dbReference type="Pfam" id="PF00534">
    <property type="entry name" value="Glycos_transf_1"/>
    <property type="match status" value="1"/>
</dbReference>
<dbReference type="KEGG" id="fdv:JJC05_14865"/>
<dbReference type="Proteomes" id="UP000824721">
    <property type="component" value="Chromosome"/>
</dbReference>
<dbReference type="AlphaFoldDB" id="A0A8G0KRB8"/>
<dbReference type="PANTHER" id="PTHR46401">
    <property type="entry name" value="GLYCOSYLTRANSFERASE WBBK-RELATED"/>
    <property type="match status" value="1"/>
</dbReference>
<gene>
    <name evidence="3" type="ORF">JJC05_14865</name>
</gene>
<dbReference type="SUPFAM" id="SSF53756">
    <property type="entry name" value="UDP-Glycosyltransferase/glycogen phosphorylase"/>
    <property type="match status" value="1"/>
</dbReference>
<dbReference type="GO" id="GO:0009103">
    <property type="term" value="P:lipopolysaccharide biosynthetic process"/>
    <property type="evidence" value="ECO:0007669"/>
    <property type="project" value="TreeGrafter"/>
</dbReference>
<name>A0A8G0KRB8_9FLAO</name>
<dbReference type="Gene3D" id="3.40.50.2000">
    <property type="entry name" value="Glycogen Phosphorylase B"/>
    <property type="match status" value="1"/>
</dbReference>
<protein>
    <submittedName>
        <fullName evidence="3">Glycosyltransferase</fullName>
    </submittedName>
</protein>
<feature type="domain" description="Glycosyl transferase family 1" evidence="2">
    <location>
        <begin position="106"/>
        <end position="191"/>
    </location>
</feature>
<accession>A0A8G0KRB8</accession>
<evidence type="ECO:0000313" key="3">
    <source>
        <dbReference type="EMBL" id="QYS88747.1"/>
    </source>
</evidence>
<evidence type="ECO:0000259" key="2">
    <source>
        <dbReference type="Pfam" id="PF00534"/>
    </source>
</evidence>
<dbReference type="EMBL" id="CP067378">
    <property type="protein sequence ID" value="QYS88747.1"/>
    <property type="molecule type" value="Genomic_DNA"/>
</dbReference>
<reference evidence="3" key="1">
    <citation type="submission" date="2020-12" db="EMBL/GenBank/DDBJ databases">
        <title>Genome sequencing of genetic groups of Flavobacterium columnare.</title>
        <authorList>
            <person name="Waldbieser G.C."/>
            <person name="Griffin M.J."/>
            <person name="LaFrentz B.R."/>
        </authorList>
    </citation>
    <scope>NUCLEOTIDE SEQUENCE</scope>
    <source>
        <strain evidence="3">90-106</strain>
    </source>
</reference>
<proteinExistence type="predicted"/>
<organism evidence="3">
    <name type="scientific">Flavobacterium columnare</name>
    <dbReference type="NCBI Taxonomy" id="996"/>
    <lineage>
        <taxon>Bacteria</taxon>
        <taxon>Pseudomonadati</taxon>
        <taxon>Bacteroidota</taxon>
        <taxon>Flavobacteriia</taxon>
        <taxon>Flavobacteriales</taxon>
        <taxon>Flavobacteriaceae</taxon>
        <taxon>Flavobacterium</taxon>
    </lineage>
</organism>
<dbReference type="InterPro" id="IPR001296">
    <property type="entry name" value="Glyco_trans_1"/>
</dbReference>
<evidence type="ECO:0000256" key="1">
    <source>
        <dbReference type="ARBA" id="ARBA00022679"/>
    </source>
</evidence>
<dbReference type="GO" id="GO:0016757">
    <property type="term" value="F:glycosyltransferase activity"/>
    <property type="evidence" value="ECO:0007669"/>
    <property type="project" value="InterPro"/>
</dbReference>